<sequence>MPEANSEMNYSEVVDVDYLLFPESDARIGFEWDTTGDPDSSLQLSQTGVENNPWIPFADDQRFIADPEADFLTEYSILSSTVPSPADYATPWLDTSTIIQSLDQQLLNGPSSSGSEATMPSLNSTCSPFMNDNRVPLTLSMPRNNQHDHSNSKRVKTLDELPNELKFLISRRMERQPWDTIHTDFKCIFGDVTKMALKMRLSRLRSTNPNVQELFNNESSSMPIKCYSDHGNHGISSVDSHGAIYGAENYNQNS</sequence>
<reference evidence="1" key="1">
    <citation type="journal article" date="2021" name="Nat. Commun.">
        <title>Genetic determinants of endophytism in the Arabidopsis root mycobiome.</title>
        <authorList>
            <person name="Mesny F."/>
            <person name="Miyauchi S."/>
            <person name="Thiergart T."/>
            <person name="Pickel B."/>
            <person name="Atanasova L."/>
            <person name="Karlsson M."/>
            <person name="Huettel B."/>
            <person name="Barry K.W."/>
            <person name="Haridas S."/>
            <person name="Chen C."/>
            <person name="Bauer D."/>
            <person name="Andreopoulos W."/>
            <person name="Pangilinan J."/>
            <person name="LaButti K."/>
            <person name="Riley R."/>
            <person name="Lipzen A."/>
            <person name="Clum A."/>
            <person name="Drula E."/>
            <person name="Henrissat B."/>
            <person name="Kohler A."/>
            <person name="Grigoriev I.V."/>
            <person name="Martin F.M."/>
            <person name="Hacquard S."/>
        </authorList>
    </citation>
    <scope>NUCLEOTIDE SEQUENCE</scope>
    <source>
        <strain evidence="1">MPI-CAGE-AT-0023</strain>
    </source>
</reference>
<dbReference type="EMBL" id="JAGMUX010000033">
    <property type="protein sequence ID" value="KAH7208467.1"/>
    <property type="molecule type" value="Genomic_DNA"/>
</dbReference>
<evidence type="ECO:0000313" key="2">
    <source>
        <dbReference type="Proteomes" id="UP000720189"/>
    </source>
</evidence>
<keyword evidence="2" id="KW-1185">Reference proteome</keyword>
<dbReference type="OrthoDB" id="5039551at2759"/>
<dbReference type="AlphaFoldDB" id="A0A9P9FWM2"/>
<name>A0A9P9FWM2_FUSRE</name>
<dbReference type="GeneID" id="70220921"/>
<accession>A0A9P9FWM2</accession>
<dbReference type="Proteomes" id="UP000720189">
    <property type="component" value="Unassembled WGS sequence"/>
</dbReference>
<gene>
    <name evidence="1" type="ORF">BKA55DRAFT_546889</name>
</gene>
<evidence type="ECO:0000313" key="1">
    <source>
        <dbReference type="EMBL" id="KAH7208467.1"/>
    </source>
</evidence>
<organism evidence="1 2">
    <name type="scientific">Fusarium redolens</name>
    <dbReference type="NCBI Taxonomy" id="48865"/>
    <lineage>
        <taxon>Eukaryota</taxon>
        <taxon>Fungi</taxon>
        <taxon>Dikarya</taxon>
        <taxon>Ascomycota</taxon>
        <taxon>Pezizomycotina</taxon>
        <taxon>Sordariomycetes</taxon>
        <taxon>Hypocreomycetidae</taxon>
        <taxon>Hypocreales</taxon>
        <taxon>Nectriaceae</taxon>
        <taxon>Fusarium</taxon>
        <taxon>Fusarium redolens species complex</taxon>
    </lineage>
</organism>
<proteinExistence type="predicted"/>
<protein>
    <submittedName>
        <fullName evidence="1">Uncharacterized protein</fullName>
    </submittedName>
</protein>
<dbReference type="RefSeq" id="XP_046041370.1">
    <property type="nucleotide sequence ID" value="XM_046190967.1"/>
</dbReference>
<comment type="caution">
    <text evidence="1">The sequence shown here is derived from an EMBL/GenBank/DDBJ whole genome shotgun (WGS) entry which is preliminary data.</text>
</comment>